<evidence type="ECO:0000256" key="1">
    <source>
        <dbReference type="SAM" id="MobiDB-lite"/>
    </source>
</evidence>
<comment type="caution">
    <text evidence="3">The sequence shown here is derived from an EMBL/GenBank/DDBJ whole genome shotgun (WGS) entry which is preliminary data.</text>
</comment>
<reference evidence="3" key="1">
    <citation type="submission" date="2021-03" db="EMBL/GenBank/DDBJ databases">
        <title>Draft genome sequence of rust myrtle Austropuccinia psidii MF-1, a brazilian biotype.</title>
        <authorList>
            <person name="Quecine M.C."/>
            <person name="Pachon D.M.R."/>
            <person name="Bonatelli M.L."/>
            <person name="Correr F.H."/>
            <person name="Franceschini L.M."/>
            <person name="Leite T.F."/>
            <person name="Margarido G.R.A."/>
            <person name="Almeida C.A."/>
            <person name="Ferrarezi J.A."/>
            <person name="Labate C.A."/>
        </authorList>
    </citation>
    <scope>NUCLEOTIDE SEQUENCE</scope>
    <source>
        <strain evidence="3">MF-1</strain>
    </source>
</reference>
<dbReference type="EMBL" id="AVOT02036522">
    <property type="protein sequence ID" value="MBW0531050.1"/>
    <property type="molecule type" value="Genomic_DNA"/>
</dbReference>
<feature type="domain" description="Reverse transcriptase Ty1/copia-type" evidence="2">
    <location>
        <begin position="253"/>
        <end position="382"/>
    </location>
</feature>
<protein>
    <recommendedName>
        <fullName evidence="2">Reverse transcriptase Ty1/copia-type domain-containing protein</fullName>
    </recommendedName>
</protein>
<organism evidence="3 4">
    <name type="scientific">Austropuccinia psidii MF-1</name>
    <dbReference type="NCBI Taxonomy" id="1389203"/>
    <lineage>
        <taxon>Eukaryota</taxon>
        <taxon>Fungi</taxon>
        <taxon>Dikarya</taxon>
        <taxon>Basidiomycota</taxon>
        <taxon>Pucciniomycotina</taxon>
        <taxon>Pucciniomycetes</taxon>
        <taxon>Pucciniales</taxon>
        <taxon>Sphaerophragmiaceae</taxon>
        <taxon>Austropuccinia</taxon>
    </lineage>
</organism>
<sequence>KPVEGLPCTTANSSSLAQPSQAAIIPSWPCKNNISSTTPIIPDDRSPPTPVPSSEPTITVNPEPNQTPLEPCATLSSPSHIPLPQKKGYAYVPHYHNAPKDINRNNIITEPRRQRHIPKVVTPPPADNGDLYLNEEVSVKKAFQDPNESKFWKEAMDKEFELLTSKNTGTLVPPPSTDKVIGGMWRLIQKKNEFSEVLKYKARWVCFGTHKEHMVNYYDTFAAVARLESFKILLSLMVNRKYAAYQLDVPGKDTWVWKRNKSLYRTKQAPWQWKAHLVSTLCKLDLVSANTDECLFFNTNRTLFLNIHVDNGFIIGKTAELIKHFLTQLSKPYSIKTKKQPTQHLGYTLSWQQNGSVILHQQNFCSKILEEFNMTSSNYIKTTAPENIHNVIAKASIPCRRQLECSTILLFTPDPTSCSPLTSCPSLPINPQQLIGH</sequence>
<evidence type="ECO:0000259" key="2">
    <source>
        <dbReference type="Pfam" id="PF07727"/>
    </source>
</evidence>
<dbReference type="AlphaFoldDB" id="A0A9Q3F5G7"/>
<dbReference type="Pfam" id="PF07727">
    <property type="entry name" value="RVT_2"/>
    <property type="match status" value="2"/>
</dbReference>
<feature type="non-terminal residue" evidence="3">
    <location>
        <position position="437"/>
    </location>
</feature>
<name>A0A9Q3F5G7_9BASI</name>
<accession>A0A9Q3F5G7</accession>
<feature type="compositionally biased region" description="Polar residues" evidence="1">
    <location>
        <begin position="9"/>
        <end position="20"/>
    </location>
</feature>
<keyword evidence="4" id="KW-1185">Reference proteome</keyword>
<dbReference type="InterPro" id="IPR013103">
    <property type="entry name" value="RVT_2"/>
</dbReference>
<feature type="region of interest" description="Disordered" evidence="1">
    <location>
        <begin position="34"/>
        <end position="69"/>
    </location>
</feature>
<feature type="domain" description="Reverse transcriptase Ty1/copia-type" evidence="2">
    <location>
        <begin position="167"/>
        <end position="249"/>
    </location>
</feature>
<dbReference type="Proteomes" id="UP000765509">
    <property type="component" value="Unassembled WGS sequence"/>
</dbReference>
<feature type="compositionally biased region" description="Polar residues" evidence="1">
    <location>
        <begin position="60"/>
        <end position="69"/>
    </location>
</feature>
<evidence type="ECO:0000313" key="3">
    <source>
        <dbReference type="EMBL" id="MBW0531050.1"/>
    </source>
</evidence>
<proteinExistence type="predicted"/>
<feature type="region of interest" description="Disordered" evidence="1">
    <location>
        <begin position="1"/>
        <end position="20"/>
    </location>
</feature>
<evidence type="ECO:0000313" key="4">
    <source>
        <dbReference type="Proteomes" id="UP000765509"/>
    </source>
</evidence>
<gene>
    <name evidence="3" type="ORF">O181_070765</name>
</gene>